<dbReference type="GeneID" id="136992086"/>
<sequence>MLSRLGFESEKERLLRASQDLYDLVCMYISSTNTIFRILNEHLGTNFPIISVKENFSVKENLQLLVNALKEMQVIVETKDKDVQEKISHSLYAKIAGPITSLQDKIATVKDLYENYKGVLESIMGALIAVTLKHGKLPDTVESAIHQLLNSPALCLQVSEILMDYADIAEILPQIEALSTTKGSSSSRDTPEKVKSRSQSSSSSLLTFIELVLRGHKSVKKSLKIAADYLEEAVRVLRAPCEAFHSFVKMVEAFIPLITDKLQET</sequence>
<organism evidence="1 2">
    <name type="scientific">Apteryx mantelli</name>
    <name type="common">North Island brown kiwi</name>
    <dbReference type="NCBI Taxonomy" id="2696672"/>
    <lineage>
        <taxon>Eukaryota</taxon>
        <taxon>Metazoa</taxon>
        <taxon>Chordata</taxon>
        <taxon>Craniata</taxon>
        <taxon>Vertebrata</taxon>
        <taxon>Euteleostomi</taxon>
        <taxon>Archelosauria</taxon>
        <taxon>Archosauria</taxon>
        <taxon>Dinosauria</taxon>
        <taxon>Saurischia</taxon>
        <taxon>Theropoda</taxon>
        <taxon>Coelurosauria</taxon>
        <taxon>Aves</taxon>
        <taxon>Palaeognathae</taxon>
        <taxon>Apterygiformes</taxon>
        <taxon>Apterygidae</taxon>
        <taxon>Apteryx</taxon>
    </lineage>
</organism>
<proteinExistence type="predicted"/>
<dbReference type="PANTHER" id="PTHR36289">
    <property type="entry name" value="CHROMOSOME 12 OPEN READING FRAME 60"/>
    <property type="match status" value="1"/>
</dbReference>
<name>A0ABM4EJE6_9AVES</name>
<evidence type="ECO:0000313" key="1">
    <source>
        <dbReference type="Proteomes" id="UP001652627"/>
    </source>
</evidence>
<gene>
    <name evidence="2" type="primary">C1H12orf60</name>
</gene>
<reference evidence="2" key="2">
    <citation type="submission" date="2025-08" db="UniProtKB">
        <authorList>
            <consortium name="RefSeq"/>
        </authorList>
    </citation>
    <scope>IDENTIFICATION</scope>
    <source>
        <tissue evidence="2">Blood</tissue>
    </source>
</reference>
<keyword evidence="1" id="KW-1185">Reference proteome</keyword>
<dbReference type="PANTHER" id="PTHR36289:SF1">
    <property type="entry name" value="CHROMOSOME 12 OPEN READING FRAME 60"/>
    <property type="match status" value="1"/>
</dbReference>
<dbReference type="Pfam" id="PF15047">
    <property type="entry name" value="DUF4533"/>
    <property type="match status" value="1"/>
</dbReference>
<dbReference type="InterPro" id="IPR027895">
    <property type="entry name" value="DUF4533"/>
</dbReference>
<protein>
    <submittedName>
        <fullName evidence="2">Uncharacterized protein C12orf60 homolog</fullName>
    </submittedName>
</protein>
<evidence type="ECO:0000313" key="2">
    <source>
        <dbReference type="RefSeq" id="XP_067152813.1"/>
    </source>
</evidence>
<reference evidence="1" key="1">
    <citation type="submission" date="2025-05" db="UniProtKB">
        <authorList>
            <consortium name="RefSeq"/>
        </authorList>
    </citation>
    <scope>NUCLEOTIDE SEQUENCE [LARGE SCALE GENOMIC DNA]</scope>
</reference>
<accession>A0ABM4EJE6</accession>
<dbReference type="Proteomes" id="UP001652627">
    <property type="component" value="Chromosome 1"/>
</dbReference>
<dbReference type="RefSeq" id="XP_067152813.1">
    <property type="nucleotide sequence ID" value="XM_067296712.1"/>
</dbReference>